<sequence>MEKDQDEDEEEKIKKFFALVRSTREVRELMVKSANKLREEEEKKKGEEDKSSMAVLNPSFHLEDFIEGGGGKSKFPQASPEAGPSSKRQDDETEKEEDKEGGGGDHHGLDLKLSL</sequence>
<evidence type="ECO:0000256" key="3">
    <source>
        <dbReference type="ARBA" id="ARBA00023242"/>
    </source>
</evidence>
<reference evidence="5" key="1">
    <citation type="submission" date="2020-08" db="EMBL/GenBank/DDBJ databases">
        <title>Plant Genome Project.</title>
        <authorList>
            <person name="Zhang R.-G."/>
        </authorList>
    </citation>
    <scope>NUCLEOTIDE SEQUENCE</scope>
    <source>
        <strain evidence="5">WSP0</strain>
        <tissue evidence="5">Leaf</tissue>
    </source>
</reference>
<keyword evidence="3" id="KW-0539">Nucleus</keyword>
<proteinExistence type="inferred from homology"/>
<evidence type="ECO:0000256" key="2">
    <source>
        <dbReference type="ARBA" id="ARBA00009937"/>
    </source>
</evidence>
<dbReference type="PANTHER" id="PTHR33669:SF26">
    <property type="entry name" value="PROTEIN NIM1-INTERACTING 3"/>
    <property type="match status" value="1"/>
</dbReference>
<evidence type="ECO:0000313" key="5">
    <source>
        <dbReference type="EMBL" id="KAG5548947.1"/>
    </source>
</evidence>
<feature type="region of interest" description="Disordered" evidence="4">
    <location>
        <begin position="33"/>
        <end position="115"/>
    </location>
</feature>
<comment type="subcellular location">
    <subcellularLocation>
        <location evidence="1">Nucleus</location>
    </subcellularLocation>
</comment>
<name>A0AAV6K8Z4_9ERIC</name>
<organism evidence="5 6">
    <name type="scientific">Rhododendron griersonianum</name>
    <dbReference type="NCBI Taxonomy" id="479676"/>
    <lineage>
        <taxon>Eukaryota</taxon>
        <taxon>Viridiplantae</taxon>
        <taxon>Streptophyta</taxon>
        <taxon>Embryophyta</taxon>
        <taxon>Tracheophyta</taxon>
        <taxon>Spermatophyta</taxon>
        <taxon>Magnoliopsida</taxon>
        <taxon>eudicotyledons</taxon>
        <taxon>Gunneridae</taxon>
        <taxon>Pentapetalae</taxon>
        <taxon>asterids</taxon>
        <taxon>Ericales</taxon>
        <taxon>Ericaceae</taxon>
        <taxon>Ericoideae</taxon>
        <taxon>Rhodoreae</taxon>
        <taxon>Rhododendron</taxon>
    </lineage>
</organism>
<accession>A0AAV6K8Z4</accession>
<dbReference type="Pfam" id="PF15699">
    <property type="entry name" value="NPR1_interact"/>
    <property type="match status" value="1"/>
</dbReference>
<dbReference type="EMBL" id="JACTNZ010000005">
    <property type="protein sequence ID" value="KAG5548947.1"/>
    <property type="molecule type" value="Genomic_DNA"/>
</dbReference>
<gene>
    <name evidence="5" type="ORF">RHGRI_014351</name>
</gene>
<evidence type="ECO:0000256" key="4">
    <source>
        <dbReference type="SAM" id="MobiDB-lite"/>
    </source>
</evidence>
<evidence type="ECO:0000313" key="6">
    <source>
        <dbReference type="Proteomes" id="UP000823749"/>
    </source>
</evidence>
<keyword evidence="6" id="KW-1185">Reference proteome</keyword>
<dbReference type="GO" id="GO:0005634">
    <property type="term" value="C:nucleus"/>
    <property type="evidence" value="ECO:0007669"/>
    <property type="project" value="UniProtKB-SubCell"/>
</dbReference>
<dbReference type="PANTHER" id="PTHR33669">
    <property type="entry name" value="PROTEIN NEGATIVE REGULATOR OF RESISTANCE"/>
    <property type="match status" value="1"/>
</dbReference>
<evidence type="ECO:0000256" key="1">
    <source>
        <dbReference type="ARBA" id="ARBA00004123"/>
    </source>
</evidence>
<dbReference type="InterPro" id="IPR031425">
    <property type="entry name" value="NPR1/NH1-interacting"/>
</dbReference>
<feature type="compositionally biased region" description="Basic and acidic residues" evidence="4">
    <location>
        <begin position="33"/>
        <end position="51"/>
    </location>
</feature>
<dbReference type="Proteomes" id="UP000823749">
    <property type="component" value="Chromosome 5"/>
</dbReference>
<comment type="caution">
    <text evidence="5">The sequence shown here is derived from an EMBL/GenBank/DDBJ whole genome shotgun (WGS) entry which is preliminary data.</text>
</comment>
<dbReference type="AlphaFoldDB" id="A0AAV6K8Z4"/>
<protein>
    <submittedName>
        <fullName evidence="5">Uncharacterized protein</fullName>
    </submittedName>
</protein>
<comment type="similarity">
    <text evidence="2">Belongs to the NPR1-interactor family.</text>
</comment>
<dbReference type="GO" id="GO:0010112">
    <property type="term" value="P:regulation of systemic acquired resistance"/>
    <property type="evidence" value="ECO:0007669"/>
    <property type="project" value="InterPro"/>
</dbReference>
<feature type="compositionally biased region" description="Basic and acidic residues" evidence="4">
    <location>
        <begin position="96"/>
        <end position="115"/>
    </location>
</feature>